<comment type="caution">
    <text evidence="2">The sequence shown here is derived from an EMBL/GenBank/DDBJ whole genome shotgun (WGS) entry which is preliminary data.</text>
</comment>
<evidence type="ECO:0000256" key="1">
    <source>
        <dbReference type="SAM" id="MobiDB-lite"/>
    </source>
</evidence>
<evidence type="ECO:0000313" key="2">
    <source>
        <dbReference type="EMBL" id="KAH8996045.1"/>
    </source>
</evidence>
<name>A0AAD4LK63_9AGAM</name>
<protein>
    <submittedName>
        <fullName evidence="2">Uncharacterized protein</fullName>
    </submittedName>
</protein>
<organism evidence="2 3">
    <name type="scientific">Lactarius akahatsu</name>
    <dbReference type="NCBI Taxonomy" id="416441"/>
    <lineage>
        <taxon>Eukaryota</taxon>
        <taxon>Fungi</taxon>
        <taxon>Dikarya</taxon>
        <taxon>Basidiomycota</taxon>
        <taxon>Agaricomycotina</taxon>
        <taxon>Agaricomycetes</taxon>
        <taxon>Russulales</taxon>
        <taxon>Russulaceae</taxon>
        <taxon>Lactarius</taxon>
    </lineage>
</organism>
<feature type="region of interest" description="Disordered" evidence="1">
    <location>
        <begin position="248"/>
        <end position="267"/>
    </location>
</feature>
<accession>A0AAD4LK63</accession>
<sequence length="267" mass="29982">MPQPHSVAQMLLAWLTASTTNHGIPSAVSEKLSVGSDKMKGHYIRTLGKVVDEADIVLLMLDAHDTTLAAANWSRSRCSTRLTRCRANMFRHSSKDLRLMIPRRPSPPCVQDRRAQHFIVGHARLPERRQSKIINTLERIRWATFFPSCSLDGDRYDARAKFEPVTQTVDSPGNIIDTDEGIQGQKRLSMLLHNVVKPEDVDDPTSDHAFPPILVRLHHFPPHVAEIRARGRTEELLEIDPSPIFNTTPQENKNIFTSSPSTMSAGS</sequence>
<reference evidence="2" key="1">
    <citation type="submission" date="2022-01" db="EMBL/GenBank/DDBJ databases">
        <title>Comparative genomics reveals a dynamic genome evolution in the ectomycorrhizal milk-cap (Lactarius) mushrooms.</title>
        <authorList>
            <consortium name="DOE Joint Genome Institute"/>
            <person name="Lebreton A."/>
            <person name="Tang N."/>
            <person name="Kuo A."/>
            <person name="LaButti K."/>
            <person name="Drula E."/>
            <person name="Barry K."/>
            <person name="Clum A."/>
            <person name="Lipzen A."/>
            <person name="Mousain D."/>
            <person name="Ng V."/>
            <person name="Wang R."/>
            <person name="Wang X."/>
            <person name="Dai Y."/>
            <person name="Henrissat B."/>
            <person name="Grigoriev I.V."/>
            <person name="Guerin-Laguette A."/>
            <person name="Yu F."/>
            <person name="Martin F.M."/>
        </authorList>
    </citation>
    <scope>NUCLEOTIDE SEQUENCE</scope>
    <source>
        <strain evidence="2">QP</strain>
    </source>
</reference>
<dbReference type="EMBL" id="JAKELL010000010">
    <property type="protein sequence ID" value="KAH8996045.1"/>
    <property type="molecule type" value="Genomic_DNA"/>
</dbReference>
<proteinExistence type="predicted"/>
<evidence type="ECO:0000313" key="3">
    <source>
        <dbReference type="Proteomes" id="UP001201163"/>
    </source>
</evidence>
<dbReference type="AlphaFoldDB" id="A0AAD4LK63"/>
<dbReference type="Proteomes" id="UP001201163">
    <property type="component" value="Unassembled WGS sequence"/>
</dbReference>
<gene>
    <name evidence="2" type="ORF">EDB92DRAFT_1943016</name>
</gene>
<keyword evidence="3" id="KW-1185">Reference proteome</keyword>